<gene>
    <name evidence="8" type="ORF">ACFSAH_12190</name>
</gene>
<proteinExistence type="predicted"/>
<keyword evidence="9" id="KW-1185">Reference proteome</keyword>
<evidence type="ECO:0000259" key="6">
    <source>
        <dbReference type="Pfam" id="PF12805"/>
    </source>
</evidence>
<feature type="transmembrane region" description="Helical" evidence="5">
    <location>
        <begin position="142"/>
        <end position="162"/>
    </location>
</feature>
<accession>A0ABW4ID24</accession>
<dbReference type="PANTHER" id="PTHR31086">
    <property type="entry name" value="ALUMINUM-ACTIVATED MALATE TRANSPORTER 10"/>
    <property type="match status" value="1"/>
</dbReference>
<keyword evidence="4 5" id="KW-0472">Membrane</keyword>
<feature type="transmembrane region" description="Helical" evidence="5">
    <location>
        <begin position="12"/>
        <end position="33"/>
    </location>
</feature>
<organism evidence="8 9">
    <name type="scientific">Pseudopedobacter beijingensis</name>
    <dbReference type="NCBI Taxonomy" id="1207056"/>
    <lineage>
        <taxon>Bacteria</taxon>
        <taxon>Pseudomonadati</taxon>
        <taxon>Bacteroidota</taxon>
        <taxon>Sphingobacteriia</taxon>
        <taxon>Sphingobacteriales</taxon>
        <taxon>Sphingobacteriaceae</taxon>
        <taxon>Pseudopedobacter</taxon>
    </lineage>
</organism>
<protein>
    <submittedName>
        <fullName evidence="8">FUSC family membrane protein</fullName>
    </submittedName>
</protein>
<comment type="subcellular location">
    <subcellularLocation>
        <location evidence="1">Membrane</location>
        <topology evidence="1">Multi-pass membrane protein</topology>
    </subcellularLocation>
</comment>
<dbReference type="RefSeq" id="WP_379663018.1">
    <property type="nucleotide sequence ID" value="NZ_JBHUDG010000018.1"/>
</dbReference>
<evidence type="ECO:0000256" key="4">
    <source>
        <dbReference type="ARBA" id="ARBA00023136"/>
    </source>
</evidence>
<keyword evidence="2 5" id="KW-0812">Transmembrane</keyword>
<feature type="domain" description="Integral membrane protein YccS N-terminal" evidence="6">
    <location>
        <begin position="75"/>
        <end position="340"/>
    </location>
</feature>
<evidence type="ECO:0000259" key="7">
    <source>
        <dbReference type="Pfam" id="PF13515"/>
    </source>
</evidence>
<evidence type="ECO:0000256" key="5">
    <source>
        <dbReference type="SAM" id="Phobius"/>
    </source>
</evidence>
<evidence type="ECO:0000256" key="3">
    <source>
        <dbReference type="ARBA" id="ARBA00022989"/>
    </source>
</evidence>
<feature type="transmembrane region" description="Helical" evidence="5">
    <location>
        <begin position="482"/>
        <end position="503"/>
    </location>
</feature>
<dbReference type="Pfam" id="PF12805">
    <property type="entry name" value="FUSC-like"/>
    <property type="match status" value="1"/>
</dbReference>
<dbReference type="InterPro" id="IPR032692">
    <property type="entry name" value="YccS_N"/>
</dbReference>
<name>A0ABW4ID24_9SPHI</name>
<evidence type="ECO:0000256" key="1">
    <source>
        <dbReference type="ARBA" id="ARBA00004141"/>
    </source>
</evidence>
<evidence type="ECO:0000256" key="2">
    <source>
        <dbReference type="ARBA" id="ARBA00022692"/>
    </source>
</evidence>
<feature type="transmembrane region" description="Helical" evidence="5">
    <location>
        <begin position="92"/>
        <end position="110"/>
    </location>
</feature>
<dbReference type="Proteomes" id="UP001597118">
    <property type="component" value="Unassembled WGS sequence"/>
</dbReference>
<evidence type="ECO:0000313" key="8">
    <source>
        <dbReference type="EMBL" id="MFD1630643.1"/>
    </source>
</evidence>
<dbReference type="EMBL" id="JBHUDG010000018">
    <property type="protein sequence ID" value="MFD1630643.1"/>
    <property type="molecule type" value="Genomic_DNA"/>
</dbReference>
<dbReference type="InterPro" id="IPR049453">
    <property type="entry name" value="Memb_transporter_dom"/>
</dbReference>
<feature type="domain" description="Integral membrane bound transporter" evidence="7">
    <location>
        <begin position="403"/>
        <end position="527"/>
    </location>
</feature>
<evidence type="ECO:0000313" key="9">
    <source>
        <dbReference type="Proteomes" id="UP001597118"/>
    </source>
</evidence>
<sequence length="709" mass="81179">MFKQIDDFRDFLYTQYFSDGIKITIGVLLPSVLFFQLDYIEIGMTISLGAVCCSMVDTPGPWLHRRNAMLITNGLVCLVALLTSLINNNIYLTGIEVLVFGFLFSMFGIYGNRASSVGIAALFIMILNLEHQHMSLPYFQHALFLLAGGFWYFILSMSFSAMMPHRYAQQTLGECIQEIGRYMKLRANFYDYNISVEDNFKKLVEKQVVVNNLQDNVREILFKTRELVKDSTPTGRMLIVVFADMVDLFEQTMATHNDYEVIRERYKGEDILPEFASIIKRIATEIEYLGSCLIYGTQPRKHIVSTEDLDLLKDKINKLETKGVPVRILRKIFINLRHIHNRTGIIFNYFENKNVNDHNAIRSDHSKFVVKQSFDFKLLKNNINLKSGYFRYALRFSIVAFIGFIIGKLLPLGNHSYWIVLTIMVILKPGFSITKTRNYQRMVGTIIGGIAGALILYLIPNQNARFVIMVLFMITSYSTQRVYYFVSVLFMTPFILIMFSFISTNASQNIIFERVLDTAIGSVIALVSSYIIFPSWESYQIKEYMADMLKANLDYLEVISKRLAGENIEITDYKLARKAVYVNTANLAAAFQRMLSEPKNKQAHATEVHRFVVLSHVLSSYLANLSSNIGDNETTLGQDQKRLLNKASYYLKKSNGLINKEEEPKSEESVKALSMDLDKLSDTLITEQLELITKVSADIYKVTEEISSN</sequence>
<feature type="transmembrane region" description="Helical" evidence="5">
    <location>
        <begin position="515"/>
        <end position="533"/>
    </location>
</feature>
<reference evidence="9" key="1">
    <citation type="journal article" date="2019" name="Int. J. Syst. Evol. Microbiol.">
        <title>The Global Catalogue of Microorganisms (GCM) 10K type strain sequencing project: providing services to taxonomists for standard genome sequencing and annotation.</title>
        <authorList>
            <consortium name="The Broad Institute Genomics Platform"/>
            <consortium name="The Broad Institute Genome Sequencing Center for Infectious Disease"/>
            <person name="Wu L."/>
            <person name="Ma J."/>
        </authorList>
    </citation>
    <scope>NUCLEOTIDE SEQUENCE [LARGE SCALE GENOMIC DNA]</scope>
    <source>
        <strain evidence="9">CCUG 53762</strain>
    </source>
</reference>
<feature type="transmembrane region" description="Helical" evidence="5">
    <location>
        <begin position="68"/>
        <end position="86"/>
    </location>
</feature>
<feature type="transmembrane region" description="Helical" evidence="5">
    <location>
        <begin position="441"/>
        <end position="459"/>
    </location>
</feature>
<feature type="transmembrane region" description="Helical" evidence="5">
    <location>
        <begin position="392"/>
        <end position="410"/>
    </location>
</feature>
<dbReference type="Pfam" id="PF13515">
    <property type="entry name" value="FUSC_2"/>
    <property type="match status" value="1"/>
</dbReference>
<comment type="caution">
    <text evidence="8">The sequence shown here is derived from an EMBL/GenBank/DDBJ whole genome shotgun (WGS) entry which is preliminary data.</text>
</comment>
<keyword evidence="3 5" id="KW-1133">Transmembrane helix</keyword>